<name>A0A0F9D850_9ZZZZ</name>
<accession>A0A0F9D850</accession>
<proteinExistence type="predicted"/>
<protein>
    <recommendedName>
        <fullName evidence="2">HTH cro/C1-type domain-containing protein</fullName>
    </recommendedName>
</protein>
<dbReference type="AlphaFoldDB" id="A0A0F9D850"/>
<comment type="caution">
    <text evidence="1">The sequence shown here is derived from an EMBL/GenBank/DDBJ whole genome shotgun (WGS) entry which is preliminary data.</text>
</comment>
<evidence type="ECO:0000313" key="1">
    <source>
        <dbReference type="EMBL" id="KKL49876.1"/>
    </source>
</evidence>
<evidence type="ECO:0008006" key="2">
    <source>
        <dbReference type="Google" id="ProtNLM"/>
    </source>
</evidence>
<dbReference type="EMBL" id="LAZR01032802">
    <property type="protein sequence ID" value="KKL49876.1"/>
    <property type="molecule type" value="Genomic_DNA"/>
</dbReference>
<sequence length="118" mass="13396">MNYSYELIEKYKVFKGYTQDKQVVSDVESVTKGSLSDIKKGKRHLTANQCIFICKEMDIDFKPELIQLAIERSKTKEESSAWEEVAKKISAACVAGLLLLTASFTQVQGAHKRIRHIL</sequence>
<dbReference type="Pfam" id="PF12472">
    <property type="entry name" value="DUF3693"/>
    <property type="match status" value="1"/>
</dbReference>
<dbReference type="InterPro" id="IPR021096">
    <property type="entry name" value="Vibrio_phage_VSK_Orf152"/>
</dbReference>
<organism evidence="1">
    <name type="scientific">marine sediment metagenome</name>
    <dbReference type="NCBI Taxonomy" id="412755"/>
    <lineage>
        <taxon>unclassified sequences</taxon>
        <taxon>metagenomes</taxon>
        <taxon>ecological metagenomes</taxon>
    </lineage>
</organism>
<reference evidence="1" key="1">
    <citation type="journal article" date="2015" name="Nature">
        <title>Complex archaea that bridge the gap between prokaryotes and eukaryotes.</title>
        <authorList>
            <person name="Spang A."/>
            <person name="Saw J.H."/>
            <person name="Jorgensen S.L."/>
            <person name="Zaremba-Niedzwiedzka K."/>
            <person name="Martijn J."/>
            <person name="Lind A.E."/>
            <person name="van Eijk R."/>
            <person name="Schleper C."/>
            <person name="Guy L."/>
            <person name="Ettema T.J."/>
        </authorList>
    </citation>
    <scope>NUCLEOTIDE SEQUENCE</scope>
</reference>
<gene>
    <name evidence="1" type="ORF">LCGC14_2311150</name>
</gene>